<dbReference type="AlphaFoldDB" id="A0A1X2HM06"/>
<gene>
    <name evidence="23" type="ORF">BCR43DRAFT_485200</name>
</gene>
<evidence type="ECO:0000256" key="14">
    <source>
        <dbReference type="ARBA" id="ARBA00030634"/>
    </source>
</evidence>
<keyword evidence="5 23" id="KW-0378">Hydrolase</keyword>
<comment type="catalytic activity">
    <reaction evidence="9">
        <text>8-oxo-dGTP + H2O = 8-oxo-dGMP + diphosphate + H(+)</text>
        <dbReference type="Rhea" id="RHEA:31575"/>
        <dbReference type="ChEBI" id="CHEBI:15377"/>
        <dbReference type="ChEBI" id="CHEBI:15378"/>
        <dbReference type="ChEBI" id="CHEBI:33019"/>
        <dbReference type="ChEBI" id="CHEBI:63224"/>
        <dbReference type="ChEBI" id="CHEBI:77896"/>
    </reaction>
    <physiologicalReaction direction="left-to-right" evidence="9">
        <dbReference type="Rhea" id="RHEA:31576"/>
    </physiologicalReaction>
</comment>
<evidence type="ECO:0000256" key="10">
    <source>
        <dbReference type="ARBA" id="ARBA00024596"/>
    </source>
</evidence>
<dbReference type="CDD" id="cd03427">
    <property type="entry name" value="NUDIX_MTH1_Nudt1"/>
    <property type="match status" value="1"/>
</dbReference>
<evidence type="ECO:0000256" key="6">
    <source>
        <dbReference type="ARBA" id="ARBA00022842"/>
    </source>
</evidence>
<dbReference type="PANTHER" id="PTHR43758">
    <property type="entry name" value="7,8-DIHYDRO-8-OXOGUANINE TRIPHOSPHATASE"/>
    <property type="match status" value="1"/>
</dbReference>
<dbReference type="Gene3D" id="3.90.79.10">
    <property type="entry name" value="Nucleoside Triphosphate Pyrophosphohydrolase"/>
    <property type="match status" value="1"/>
</dbReference>
<dbReference type="GO" id="GO:0005737">
    <property type="term" value="C:cytoplasm"/>
    <property type="evidence" value="ECO:0007669"/>
    <property type="project" value="TreeGrafter"/>
</dbReference>
<evidence type="ECO:0000256" key="18">
    <source>
        <dbReference type="ARBA" id="ARBA00048002"/>
    </source>
</evidence>
<dbReference type="Proteomes" id="UP000242180">
    <property type="component" value="Unassembled WGS sequence"/>
</dbReference>
<comment type="catalytic activity">
    <reaction evidence="20">
        <text>N(6)-methyl-dATP + H2O = N(6)-methyl-dAMP + diphosphate + H(+)</text>
        <dbReference type="Rhea" id="RHEA:67604"/>
        <dbReference type="ChEBI" id="CHEBI:15377"/>
        <dbReference type="ChEBI" id="CHEBI:15378"/>
        <dbReference type="ChEBI" id="CHEBI:33019"/>
        <dbReference type="ChEBI" id="CHEBI:169976"/>
        <dbReference type="ChEBI" id="CHEBI:172872"/>
    </reaction>
    <physiologicalReaction direction="left-to-right" evidence="20">
        <dbReference type="Rhea" id="RHEA:67605"/>
    </physiologicalReaction>
</comment>
<dbReference type="GO" id="GO:0046872">
    <property type="term" value="F:metal ion binding"/>
    <property type="evidence" value="ECO:0007669"/>
    <property type="project" value="UniProtKB-KW"/>
</dbReference>
<evidence type="ECO:0000256" key="17">
    <source>
        <dbReference type="ARBA" id="ARBA00032071"/>
    </source>
</evidence>
<evidence type="ECO:0000256" key="1">
    <source>
        <dbReference type="ARBA" id="ARBA00001946"/>
    </source>
</evidence>
<evidence type="ECO:0000256" key="19">
    <source>
        <dbReference type="ARBA" id="ARBA00048894"/>
    </source>
</evidence>
<dbReference type="OrthoDB" id="447842at2759"/>
<dbReference type="InterPro" id="IPR003563">
    <property type="entry name" value="8ODP"/>
</dbReference>
<dbReference type="GO" id="GO:0008413">
    <property type="term" value="F:8-oxo-7,8-dihydroguanosine triphosphate pyrophosphatase activity"/>
    <property type="evidence" value="ECO:0007669"/>
    <property type="project" value="InterPro"/>
</dbReference>
<evidence type="ECO:0000256" key="5">
    <source>
        <dbReference type="ARBA" id="ARBA00022801"/>
    </source>
</evidence>
<dbReference type="EMBL" id="MCGN01000002">
    <property type="protein sequence ID" value="ORZ00424.1"/>
    <property type="molecule type" value="Genomic_DNA"/>
</dbReference>
<comment type="catalytic activity">
    <reaction evidence="19">
        <text>O(6)-methyl-dGTP + H2O = O(6)-methyl-dGMP + diphosphate + H(+)</text>
        <dbReference type="Rhea" id="RHEA:67600"/>
        <dbReference type="ChEBI" id="CHEBI:15377"/>
        <dbReference type="ChEBI" id="CHEBI:15378"/>
        <dbReference type="ChEBI" id="CHEBI:33019"/>
        <dbReference type="ChEBI" id="CHEBI:169974"/>
        <dbReference type="ChEBI" id="CHEBI:169975"/>
    </reaction>
    <physiologicalReaction direction="left-to-right" evidence="19">
        <dbReference type="Rhea" id="RHEA:67601"/>
    </physiologicalReaction>
</comment>
<dbReference type="GO" id="GO:0008828">
    <property type="term" value="F:dATP diphosphatase activity"/>
    <property type="evidence" value="ECO:0007669"/>
    <property type="project" value="UniProtKB-EC"/>
</dbReference>
<evidence type="ECO:0000256" key="16">
    <source>
        <dbReference type="ARBA" id="ARBA00031927"/>
    </source>
</evidence>
<evidence type="ECO:0000256" key="21">
    <source>
        <dbReference type="ARBA" id="ARBA00053094"/>
    </source>
</evidence>
<name>A0A1X2HM06_SYNRA</name>
<dbReference type="STRING" id="13706.A0A1X2HM06"/>
<keyword evidence="4" id="KW-0479">Metal-binding</keyword>
<evidence type="ECO:0000313" key="23">
    <source>
        <dbReference type="EMBL" id="ORZ00424.1"/>
    </source>
</evidence>
<accession>A0A1X2HM06</accession>
<dbReference type="GO" id="GO:0042262">
    <property type="term" value="P:DNA protection"/>
    <property type="evidence" value="ECO:0007669"/>
    <property type="project" value="InterPro"/>
</dbReference>
<comment type="cofactor">
    <cofactor evidence="1">
        <name>Mg(2+)</name>
        <dbReference type="ChEBI" id="CHEBI:18420"/>
    </cofactor>
</comment>
<comment type="similarity">
    <text evidence="2">Belongs to the Nudix hydrolase family.</text>
</comment>
<evidence type="ECO:0000256" key="8">
    <source>
        <dbReference type="ARBA" id="ARBA00024459"/>
    </source>
</evidence>
<dbReference type="PANTHER" id="PTHR43758:SF2">
    <property type="entry name" value="OXIDIZED PURINE NUCLEOSIDE TRIPHOSPHATE HYDROLASE"/>
    <property type="match status" value="1"/>
</dbReference>
<evidence type="ECO:0000256" key="3">
    <source>
        <dbReference type="ARBA" id="ARBA00011245"/>
    </source>
</evidence>
<evidence type="ECO:0000256" key="12">
    <source>
        <dbReference type="ARBA" id="ARBA00026218"/>
    </source>
</evidence>
<proteinExistence type="inferred from homology"/>
<dbReference type="InterPro" id="IPR015797">
    <property type="entry name" value="NUDIX_hydrolase-like_dom_sf"/>
</dbReference>
<comment type="catalytic activity">
    <reaction evidence="10">
        <text>2-oxo-ATP + H2O = 2-oxo-AMP + diphosphate + H(+)</text>
        <dbReference type="Rhea" id="RHEA:67392"/>
        <dbReference type="ChEBI" id="CHEBI:15377"/>
        <dbReference type="ChEBI" id="CHEBI:15378"/>
        <dbReference type="ChEBI" id="CHEBI:33019"/>
        <dbReference type="ChEBI" id="CHEBI:71395"/>
        <dbReference type="ChEBI" id="CHEBI:172878"/>
    </reaction>
    <physiologicalReaction direction="left-to-right" evidence="10">
        <dbReference type="Rhea" id="RHEA:67393"/>
    </physiologicalReaction>
</comment>
<keyword evidence="6" id="KW-0460">Magnesium</keyword>
<organism evidence="23 24">
    <name type="scientific">Syncephalastrum racemosum</name>
    <name type="common">Filamentous fungus</name>
    <dbReference type="NCBI Taxonomy" id="13706"/>
    <lineage>
        <taxon>Eukaryota</taxon>
        <taxon>Fungi</taxon>
        <taxon>Fungi incertae sedis</taxon>
        <taxon>Mucoromycota</taxon>
        <taxon>Mucoromycotina</taxon>
        <taxon>Mucoromycetes</taxon>
        <taxon>Mucorales</taxon>
        <taxon>Syncephalastraceae</taxon>
        <taxon>Syncephalastrum</taxon>
    </lineage>
</organism>
<comment type="function">
    <text evidence="21">Oxidized purine nucleoside triphosphate hydrolase which is a prominent sanitizer of the oxidized nucleotide pool. Catalyzes the hydrolysis of 2-oxo-dATP (2-hydroxy-dATP) into 2-oxo-dAMP. Also has a significant hydrolase activity toward 2-oxo-ATP, 8-oxo-dGTP and 8-oxo-dATP. Through the hydrolysis of oxidized purine nucleoside triphosphates, prevents their incorporation into DNA and the subsequent transversions A:T to C:G and G:C to T:A. Also catalyzes the hydrolysis of methylated purine nucleoside triphosphate preventing their integration into DNA. Through this antimutagenic activity protects cells from oxidative stress.</text>
</comment>
<dbReference type="InParanoid" id="A0A1X2HM06"/>
<evidence type="ECO:0000256" key="7">
    <source>
        <dbReference type="ARBA" id="ARBA00024448"/>
    </source>
</evidence>
<dbReference type="EC" id="3.6.1.56" evidence="11"/>
<dbReference type="PROSITE" id="PS51462">
    <property type="entry name" value="NUDIX"/>
    <property type="match status" value="1"/>
</dbReference>
<dbReference type="Pfam" id="PF00293">
    <property type="entry name" value="NUDIX"/>
    <property type="match status" value="1"/>
</dbReference>
<evidence type="ECO:0000313" key="24">
    <source>
        <dbReference type="Proteomes" id="UP000242180"/>
    </source>
</evidence>
<evidence type="ECO:0000256" key="20">
    <source>
        <dbReference type="ARBA" id="ARBA00049032"/>
    </source>
</evidence>
<dbReference type="PRINTS" id="PR01403">
    <property type="entry name" value="8OXTPHPHTASE"/>
</dbReference>
<dbReference type="InterPro" id="IPR000086">
    <property type="entry name" value="NUDIX_hydrolase_dom"/>
</dbReference>
<protein>
    <recommendedName>
        <fullName evidence="12">Oxidized purine nucleoside triphosphate hydrolase</fullName>
        <ecNumber evidence="11">3.6.1.56</ecNumber>
    </recommendedName>
    <alternativeName>
        <fullName evidence="16">2-hydroxy-dATP diphosphatase</fullName>
    </alternativeName>
    <alternativeName>
        <fullName evidence="15">7,8-dihydro-8-oxoguanine triphosphatase</fullName>
    </alternativeName>
    <alternativeName>
        <fullName evidence="14">8-oxo-dGTPase</fullName>
    </alternativeName>
    <alternativeName>
        <fullName evidence="17">Methylated purine nucleoside triphosphate hydrolase</fullName>
    </alternativeName>
    <alternativeName>
        <fullName evidence="13">Nucleoside diphosphate-linked moiety X motif 1</fullName>
    </alternativeName>
</protein>
<comment type="catalytic activity">
    <reaction evidence="18">
        <text>N(6)-methyl-ATP + H2O = N(6)-methyl-AMP + diphosphate + H(+)</text>
        <dbReference type="Rhea" id="RHEA:67608"/>
        <dbReference type="ChEBI" id="CHEBI:15377"/>
        <dbReference type="ChEBI" id="CHEBI:15378"/>
        <dbReference type="ChEBI" id="CHEBI:33019"/>
        <dbReference type="ChEBI" id="CHEBI:144842"/>
        <dbReference type="ChEBI" id="CHEBI:172873"/>
    </reaction>
    <physiologicalReaction direction="left-to-right" evidence="18">
        <dbReference type="Rhea" id="RHEA:67609"/>
    </physiologicalReaction>
</comment>
<evidence type="ECO:0000256" key="13">
    <source>
        <dbReference type="ARBA" id="ARBA00029673"/>
    </source>
</evidence>
<evidence type="ECO:0000256" key="15">
    <source>
        <dbReference type="ARBA" id="ARBA00030682"/>
    </source>
</evidence>
<reference evidence="23 24" key="1">
    <citation type="submission" date="2016-07" db="EMBL/GenBank/DDBJ databases">
        <title>Pervasive Adenine N6-methylation of Active Genes in Fungi.</title>
        <authorList>
            <consortium name="DOE Joint Genome Institute"/>
            <person name="Mondo S.J."/>
            <person name="Dannebaum R.O."/>
            <person name="Kuo R.C."/>
            <person name="Labutti K."/>
            <person name="Haridas S."/>
            <person name="Kuo A."/>
            <person name="Salamov A."/>
            <person name="Ahrendt S.R."/>
            <person name="Lipzen A."/>
            <person name="Sullivan W."/>
            <person name="Andreopoulos W.B."/>
            <person name="Clum A."/>
            <person name="Lindquist E."/>
            <person name="Daum C."/>
            <person name="Ramamoorthy G.K."/>
            <person name="Gryganskyi A."/>
            <person name="Culley D."/>
            <person name="Magnuson J.K."/>
            <person name="James T.Y."/>
            <person name="O'Malley M.A."/>
            <person name="Stajich J.E."/>
            <person name="Spatafora J.W."/>
            <person name="Visel A."/>
            <person name="Grigoriev I.V."/>
        </authorList>
    </citation>
    <scope>NUCLEOTIDE SEQUENCE [LARGE SCALE GENOMIC DNA]</scope>
    <source>
        <strain evidence="23 24">NRRL 2496</strain>
    </source>
</reference>
<comment type="catalytic activity">
    <reaction evidence="7">
        <text>8-oxo-dATP + H2O = 8-oxo-dAMP + diphosphate + H(+)</text>
        <dbReference type="Rhea" id="RHEA:65396"/>
        <dbReference type="ChEBI" id="CHEBI:15377"/>
        <dbReference type="ChEBI" id="CHEBI:15378"/>
        <dbReference type="ChEBI" id="CHEBI:33019"/>
        <dbReference type="ChEBI" id="CHEBI:71361"/>
        <dbReference type="ChEBI" id="CHEBI:172871"/>
    </reaction>
    <physiologicalReaction direction="left-to-right" evidence="7">
        <dbReference type="Rhea" id="RHEA:65397"/>
    </physiologicalReaction>
</comment>
<evidence type="ECO:0000256" key="11">
    <source>
        <dbReference type="ARBA" id="ARBA00026103"/>
    </source>
</evidence>
<comment type="caution">
    <text evidence="23">The sequence shown here is derived from an EMBL/GenBank/DDBJ whole genome shotgun (WGS) entry which is preliminary data.</text>
</comment>
<dbReference type="OMA" id="MWADDEF"/>
<evidence type="ECO:0000259" key="22">
    <source>
        <dbReference type="PROSITE" id="PS51462"/>
    </source>
</evidence>
<evidence type="ECO:0000256" key="2">
    <source>
        <dbReference type="ARBA" id="ARBA00005582"/>
    </source>
</evidence>
<comment type="catalytic activity">
    <reaction evidence="8">
        <text>2-oxo-dATP + H2O = 2-oxo-dAMP + diphosphate + H(+)</text>
        <dbReference type="Rhea" id="RHEA:31583"/>
        <dbReference type="ChEBI" id="CHEBI:15377"/>
        <dbReference type="ChEBI" id="CHEBI:15378"/>
        <dbReference type="ChEBI" id="CHEBI:33019"/>
        <dbReference type="ChEBI" id="CHEBI:63212"/>
        <dbReference type="ChEBI" id="CHEBI:77897"/>
        <dbReference type="EC" id="3.6.1.56"/>
    </reaction>
    <physiologicalReaction direction="left-to-right" evidence="8">
        <dbReference type="Rhea" id="RHEA:31584"/>
    </physiologicalReaction>
</comment>
<comment type="subunit">
    <text evidence="3">Monomer.</text>
</comment>
<keyword evidence="24" id="KW-1185">Reference proteome</keyword>
<dbReference type="SUPFAM" id="SSF55811">
    <property type="entry name" value="Nudix"/>
    <property type="match status" value="1"/>
</dbReference>
<feature type="domain" description="Nudix hydrolase" evidence="22">
    <location>
        <begin position="6"/>
        <end position="136"/>
    </location>
</feature>
<evidence type="ECO:0000256" key="9">
    <source>
        <dbReference type="ARBA" id="ARBA00024486"/>
    </source>
</evidence>
<sequence length="153" mass="17865">MVEITQTKPLTLVLTLKEQDKQILLGWKKRGFGAHMYNGFGGKLEKGETVLQAAHRELEEEAMIKAHHLERVGLNVFTFENDPVALEVHVFIATEYEGTPTETEEMRPKWFTYDSIPYDQMWADDRQWIPHLLNRELFFGEYHFDIAGVSRLL</sequence>
<evidence type="ECO:0000256" key="4">
    <source>
        <dbReference type="ARBA" id="ARBA00022723"/>
    </source>
</evidence>